<dbReference type="CDD" id="cd00063">
    <property type="entry name" value="FN3"/>
    <property type="match status" value="4"/>
</dbReference>
<evidence type="ECO:0000313" key="6">
    <source>
        <dbReference type="EMBL" id="ACQ80015.1"/>
    </source>
</evidence>
<dbReference type="HOGENOM" id="CLU_001730_0_0_11"/>
<dbReference type="InterPro" id="IPR013783">
    <property type="entry name" value="Ig-like_fold"/>
</dbReference>
<proteinExistence type="predicted"/>
<keyword evidence="2" id="KW-0326">Glycosidase</keyword>
<feature type="compositionally biased region" description="Polar residues" evidence="4">
    <location>
        <begin position="1952"/>
        <end position="1964"/>
    </location>
</feature>
<feature type="region of interest" description="Disordered" evidence="4">
    <location>
        <begin position="195"/>
        <end position="216"/>
    </location>
</feature>
<dbReference type="Gene3D" id="2.60.40.10">
    <property type="entry name" value="Immunoglobulins"/>
    <property type="match status" value="4"/>
</dbReference>
<protein>
    <submittedName>
        <fullName evidence="6">Fibronectin type III domain protein</fullName>
    </submittedName>
</protein>
<evidence type="ECO:0000256" key="3">
    <source>
        <dbReference type="ARBA" id="ARBA00023326"/>
    </source>
</evidence>
<dbReference type="Proteomes" id="UP000007962">
    <property type="component" value="Chromosome"/>
</dbReference>
<keyword evidence="1" id="KW-0677">Repeat</keyword>
<dbReference type="eggNOG" id="COG4733">
    <property type="taxonomic scope" value="Bacteria"/>
</dbReference>
<reference evidence="6 7" key="1">
    <citation type="journal article" date="2009" name="Stand. Genomic Sci.">
        <title>Complete genome sequence of Beutenbergia cavernae type strain (HKI 0122).</title>
        <authorList>
            <person name="Land M."/>
            <person name="Pukall R."/>
            <person name="Abt B."/>
            <person name="Goker M."/>
            <person name="Rohde M."/>
            <person name="Glavina Del Rio T."/>
            <person name="Tice H."/>
            <person name="Copeland A."/>
            <person name="Cheng J.F."/>
            <person name="Lucas S."/>
            <person name="Chen F."/>
            <person name="Nolan M."/>
            <person name="Bruce D."/>
            <person name="Goodwin L."/>
            <person name="Pitluck S."/>
            <person name="Ivanova N."/>
            <person name="Mavromatis K."/>
            <person name="Ovchinnikova G."/>
            <person name="Pati A."/>
            <person name="Chen A."/>
            <person name="Palaniappan K."/>
            <person name="Hauser L."/>
            <person name="Chang Y.J."/>
            <person name="Jefferies C.C."/>
            <person name="Saunders E."/>
            <person name="Brettin T."/>
            <person name="Detter J.C."/>
            <person name="Han C."/>
            <person name="Chain P."/>
            <person name="Bristow J."/>
            <person name="Eisen J.A."/>
            <person name="Markowitz V."/>
            <person name="Hugenholtz P."/>
            <person name="Kyrpides N.C."/>
            <person name="Klenk H.P."/>
            <person name="Lapidus A."/>
        </authorList>
    </citation>
    <scope>NUCLEOTIDE SEQUENCE [LARGE SCALE GENOMIC DNA]</scope>
    <source>
        <strain evidence="7">ATCC BAA-8 / DSM 12333 / NBRC 16432</strain>
    </source>
</reference>
<evidence type="ECO:0000256" key="2">
    <source>
        <dbReference type="ARBA" id="ARBA00023295"/>
    </source>
</evidence>
<feature type="region of interest" description="Disordered" evidence="4">
    <location>
        <begin position="1952"/>
        <end position="1979"/>
    </location>
</feature>
<dbReference type="PRINTS" id="PR00014">
    <property type="entry name" value="FNTYPEIII"/>
</dbReference>
<dbReference type="PROSITE" id="PS50853">
    <property type="entry name" value="FN3"/>
    <property type="match status" value="3"/>
</dbReference>
<dbReference type="GO" id="GO:0016798">
    <property type="term" value="F:hydrolase activity, acting on glycosyl bonds"/>
    <property type="evidence" value="ECO:0007669"/>
    <property type="project" value="UniProtKB-KW"/>
</dbReference>
<feature type="domain" description="Fibronectin type-III" evidence="5">
    <location>
        <begin position="1601"/>
        <end position="1690"/>
    </location>
</feature>
<evidence type="ECO:0000313" key="7">
    <source>
        <dbReference type="Proteomes" id="UP000007962"/>
    </source>
</evidence>
<dbReference type="NCBIfam" id="NF012211">
    <property type="entry name" value="tand_rpt_95"/>
    <property type="match status" value="1"/>
</dbReference>
<gene>
    <name evidence="6" type="ordered locus">Bcav_1759</name>
</gene>
<dbReference type="SUPFAM" id="SSF49265">
    <property type="entry name" value="Fibronectin type III"/>
    <property type="match status" value="3"/>
</dbReference>
<evidence type="ECO:0000259" key="5">
    <source>
        <dbReference type="PROSITE" id="PS50853"/>
    </source>
</evidence>
<dbReference type="EMBL" id="CP001618">
    <property type="protein sequence ID" value="ACQ80015.1"/>
    <property type="molecule type" value="Genomic_DNA"/>
</dbReference>
<keyword evidence="7" id="KW-1185">Reference proteome</keyword>
<dbReference type="InterPro" id="IPR050964">
    <property type="entry name" value="Striated_Muscle_Regulatory"/>
</dbReference>
<dbReference type="PANTHER" id="PTHR13817">
    <property type="entry name" value="TITIN"/>
    <property type="match status" value="1"/>
</dbReference>
<evidence type="ECO:0000256" key="4">
    <source>
        <dbReference type="SAM" id="MobiDB-lite"/>
    </source>
</evidence>
<feature type="compositionally biased region" description="Basic and acidic residues" evidence="4">
    <location>
        <begin position="432"/>
        <end position="444"/>
    </location>
</feature>
<feature type="domain" description="Fibronectin type-III" evidence="5">
    <location>
        <begin position="1694"/>
        <end position="1790"/>
    </location>
</feature>
<feature type="region of interest" description="Disordered" evidence="4">
    <location>
        <begin position="412"/>
        <end position="459"/>
    </location>
</feature>
<keyword evidence="2" id="KW-0378">Hydrolase</keyword>
<dbReference type="Gene3D" id="2.60.40.3440">
    <property type="match status" value="1"/>
</dbReference>
<feature type="region of interest" description="Disordered" evidence="4">
    <location>
        <begin position="1674"/>
        <end position="1718"/>
    </location>
</feature>
<dbReference type="InterPro" id="IPR003961">
    <property type="entry name" value="FN3_dom"/>
</dbReference>
<feature type="domain" description="Fibronectin type-III" evidence="5">
    <location>
        <begin position="1513"/>
        <end position="1600"/>
    </location>
</feature>
<keyword evidence="3" id="KW-0119">Carbohydrate metabolism</keyword>
<dbReference type="STRING" id="471853.Bcav_1759"/>
<dbReference type="KEGG" id="bcv:Bcav_1759"/>
<dbReference type="GO" id="GO:0000272">
    <property type="term" value="P:polysaccharide catabolic process"/>
    <property type="evidence" value="ECO:0007669"/>
    <property type="project" value="UniProtKB-KW"/>
</dbReference>
<name>C5C4N7_BEUC1</name>
<organism evidence="6 7">
    <name type="scientific">Beutenbergia cavernae (strain ATCC BAA-8 / DSM 12333 / CCUG 43141 / JCM 11478 / NBRC 16432 / NCIMB 13614 / HKI 0122)</name>
    <dbReference type="NCBI Taxonomy" id="471853"/>
    <lineage>
        <taxon>Bacteria</taxon>
        <taxon>Bacillati</taxon>
        <taxon>Actinomycetota</taxon>
        <taxon>Actinomycetes</taxon>
        <taxon>Micrococcales</taxon>
        <taxon>Beutenbergiaceae</taxon>
        <taxon>Beutenbergia</taxon>
    </lineage>
</organism>
<dbReference type="Pfam" id="PF17963">
    <property type="entry name" value="Big_9"/>
    <property type="match status" value="9"/>
</dbReference>
<evidence type="ECO:0000256" key="1">
    <source>
        <dbReference type="ARBA" id="ARBA00022737"/>
    </source>
</evidence>
<keyword evidence="3" id="KW-0624">Polysaccharide degradation</keyword>
<dbReference type="InterPro" id="IPR036116">
    <property type="entry name" value="FN3_sf"/>
</dbReference>
<sequence length="2067" mass="217147">MRLGERLRRHRSRIASATVISLALGTVVALSLDYDGVATADVDLNDGGVWVNSQSDTRIGRLNRPIEEVDAQLDAASTQFDLLQQASNVLVVDSAARQVQRIDPAAVALAGGASIPARAQVALGGDVVAVLDIDTGDVRTADIASLATLEDEEIPPLVNLGADGVIAVDDAGTTYAFSPTERTLTAISPEDAAALQAAGGAEPTEGESEDASAAPGVELPTWDLSSRLEGELAEADLQLTTVGTDPVLLVSREERVEDADSGAVSTRTRVQLVQPERATVELTDVEQLAENDLSTVRLQASGPAASTVSLSTPDALVRVPLAGGTPVVAEVGSPGAPAQPVVVAGCTHGAWSGGEPTYLRLCRDEPVSLPVPEVPANAELAFRVNREVVVLNDLVSGNIWMIQDTLKLIEDWADTTPPPNPSEEEEESQQQIRDEVPLDRDAENRPPTATDDEFGLRPGRTTILPVLDNDSDPDGDLVTVTQVDSPPENVGTIEPILGNRALQITVPQDASGSAHLEYTIDDGRGEQDTATISLEVIGEESNTPPELVRAITMRAARGATVSMNVFTDIRDPDGDDLVLVGARVDNEQDTVRYTPDGTVTFEDANLSDGEKTVTLSVSDNREVAELEITVEVLPEGNAKPVAVFDFATAYVGEPVVLEPIVNDQDPNGDRLRLAQVQPFAAGETNPTLDWDGTIAFTPTEAGSFDTTYLVADDDGATSEGLIRVDVVEPVDGPPTAVRDTALLPPGGEVMLDVLVNDTDPRGEVLAVQQVDVPDGLGLHVAVLEHRLLRISADRTLTGPVTLGYSVSNGVAQAQGEVQVMPLGGNAQPQPPVAVEDSATVRVGDYVTIPVLANDSHPSGVDFSLDAEVPVPPEAGVMFATQDVLRYQAPSSPGQQVATYQITDENGQSASANVVVNVVADEGNQAPQPEPVETRAFQTELVRIPIDLVGIDPDGDSVQLLGLDSAPELGQVVTIGPDYLDYQAYNSVTGTDRFSYSVRDRQGQVATGEISVGVVEPPLLNRNPVAVRDDAWYRPGRDVVVDVLENDTDPDGDPLYLDDPAVVDAAGLEVAAENNRLVLTTPAESGTYPIQYAITDRHGGSAVGSFVLEVSPDAPLLRPVAQDDIVPVAQLFERESVDVPVLANDSDPDGTTDDLTVTLPDGQENAEVVGQEVRVTLTPQRQVVTYQITDIDDQTTYAFIDVPGVEDSGPALRTDVEPVEVRSGEPVEIALEDYVIALSGNPVQLTDASTVSATNSNGGQLVVDARTLTFTSAEDYSGPATLTFEVTDAADVDDPERLTSVLTLPIEVLPLENRPPTLRGTQIEVEAGSPEAVTVDLTRLADDPDAADLDNLTFELVSQPDGFSAELRGGTVLEIVADVDTPKGTVAPFEVSVSDGVNEPVVGAVEALAVASREPLITAADDDLGEVEQGESASVDVLANDSNPFGDGDRTIVDARIETGSGGVSFDGSNVTVTPAADFVGRMVVVYAVQDATQDPDRRVEARVRANVIGVPEVPAPPRVVSVGDRTVTLTWTAPIDNGAPITGYEVTGNGFSQTCATTTCALTGLTNNVEYTFQVAAVNKVGTGEPSAPSGVARPDVKPDTPAAPTLEFGDGQLTVSWATPNSNGSPVDAFDLQISPSTGSGQVALGVTNSYVWTGLQNGTSYQVRVRAHNQAPDPSEWSAWSAPEIPAGVPDRPQAPSASREDTPLGGRVSASWTAPPNNGDAIRGYVLTPYRNNSALAPITLPPGTTSHTISADNGADYSFTVMARNKAGDSPVSPRSNEVRSFGKPDRITSVSAAPTGSDGQVQLTFSEPSSNGQAIARYEYSANGGGWQALGSGHRANGLADGTSYTFQVRACNTYCADDSPASNAATPYGSIAAPSVSAARSGDQAVRFTWNRPDANGRPVAVYDYRTRVNGGGWSGWQGAGSGAVTVGNGYQQTWDIQVRFGVSGPTQTETGSASLRTNDPPPPARSINSVHGDRRTCEVGGGDCYYSAFDYVNLPSGSYNIRFWSTGSIPGCGSYERNYSNVPLGGSSRYQATGHFGTTCGGTMHVRITGPVTLEDSSPW</sequence>
<accession>C5C4N7</accession>
<dbReference type="PANTHER" id="PTHR13817:SF151">
    <property type="entry name" value="TITIN"/>
    <property type="match status" value="1"/>
</dbReference>
<dbReference type="Pfam" id="PF00041">
    <property type="entry name" value="fn3"/>
    <property type="match status" value="2"/>
</dbReference>
<dbReference type="SMART" id="SM00060">
    <property type="entry name" value="FN3"/>
    <property type="match status" value="5"/>
</dbReference>